<gene>
    <name evidence="2" type="ORF">Fcan01_20854</name>
</gene>
<keyword evidence="1" id="KW-0472">Membrane</keyword>
<evidence type="ECO:0000313" key="2">
    <source>
        <dbReference type="EMBL" id="OXA44393.1"/>
    </source>
</evidence>
<feature type="transmembrane region" description="Helical" evidence="1">
    <location>
        <begin position="236"/>
        <end position="254"/>
    </location>
</feature>
<feature type="transmembrane region" description="Helical" evidence="1">
    <location>
        <begin position="294"/>
        <end position="313"/>
    </location>
</feature>
<accession>A0A226DGN4</accession>
<comment type="caution">
    <text evidence="2">The sequence shown here is derived from an EMBL/GenBank/DDBJ whole genome shotgun (WGS) entry which is preliminary data.</text>
</comment>
<keyword evidence="3" id="KW-1185">Reference proteome</keyword>
<dbReference type="EMBL" id="LNIX01000019">
    <property type="protein sequence ID" value="OXA44393.1"/>
    <property type="molecule type" value="Genomic_DNA"/>
</dbReference>
<reference evidence="2 3" key="1">
    <citation type="submission" date="2015-12" db="EMBL/GenBank/DDBJ databases">
        <title>The genome of Folsomia candida.</title>
        <authorList>
            <person name="Faddeeva A."/>
            <person name="Derks M.F."/>
            <person name="Anvar Y."/>
            <person name="Smit S."/>
            <person name="Van Straalen N."/>
            <person name="Roelofs D."/>
        </authorList>
    </citation>
    <scope>NUCLEOTIDE SEQUENCE [LARGE SCALE GENOMIC DNA]</scope>
    <source>
        <strain evidence="2 3">VU population</strain>
        <tissue evidence="2">Whole body</tissue>
    </source>
</reference>
<keyword evidence="1" id="KW-1133">Transmembrane helix</keyword>
<protein>
    <submittedName>
        <fullName evidence="2">Uncharacterized protein</fullName>
    </submittedName>
</protein>
<dbReference type="OrthoDB" id="8299140at2759"/>
<sequence>MNIGNGKVSSCRLSIVKTSQNFEIPLNLTLSRNILHFATEKHLHFGHGRSAGWVRSTKNVWVFLVTKYSRKELAGLKNFYKFANSVYVENFAIWFKLDNNDKIQTCLIQQEAVFNISEASCTTENDVNTIQNLRQPPKRFYTRLDTLRNVGHVICYETDCIDVNLVKIVFRKANATLIYVSRYSLLSPILSKGELTGFFSLKNQFVQTEFGGFEFFTCYSKKSITFHFYITPFQPWVWFGVAASTAVVIGVIKLSETIEGISETFSPWLFLLGTLLEECSPIPAKLKKSTSFRLVVGVWGIMAIFLTNVYNGLMISELNAPLAGSVIDTFNEIDGIDNIITEEKLISLDTYAELLMDIFFKRNVSSATRKISPVPTYFRLLSSPERGKDMSKPDFIFLGYLTHWYLFFRGFGRYKGIPKLITRHDLVRLALLSPNHAHWPERMKIGVHRYSEDEARRLVEKEVIQCGKSVLFQESSIIQEELAYYRKFYYWIKFQRGKETLGGRGEGWIFEREGISKIPQYFRFLVETGIYGELRKAGMKRKFEYRIPLMDQNLETKSTVSVGINGGIVTLFILWGSLLGISLLELLGELCMSERLPEKSLIPI</sequence>
<dbReference type="AlphaFoldDB" id="A0A226DGN4"/>
<evidence type="ECO:0000256" key="1">
    <source>
        <dbReference type="SAM" id="Phobius"/>
    </source>
</evidence>
<evidence type="ECO:0000313" key="3">
    <source>
        <dbReference type="Proteomes" id="UP000198287"/>
    </source>
</evidence>
<feature type="transmembrane region" description="Helical" evidence="1">
    <location>
        <begin position="562"/>
        <end position="587"/>
    </location>
</feature>
<name>A0A226DGN4_FOLCA</name>
<dbReference type="Gene3D" id="1.10.287.70">
    <property type="match status" value="1"/>
</dbReference>
<keyword evidence="1" id="KW-0812">Transmembrane</keyword>
<organism evidence="2 3">
    <name type="scientific">Folsomia candida</name>
    <name type="common">Springtail</name>
    <dbReference type="NCBI Taxonomy" id="158441"/>
    <lineage>
        <taxon>Eukaryota</taxon>
        <taxon>Metazoa</taxon>
        <taxon>Ecdysozoa</taxon>
        <taxon>Arthropoda</taxon>
        <taxon>Hexapoda</taxon>
        <taxon>Collembola</taxon>
        <taxon>Entomobryomorpha</taxon>
        <taxon>Isotomoidea</taxon>
        <taxon>Isotomidae</taxon>
        <taxon>Proisotominae</taxon>
        <taxon>Folsomia</taxon>
    </lineage>
</organism>
<dbReference type="Proteomes" id="UP000198287">
    <property type="component" value="Unassembled WGS sequence"/>
</dbReference>
<proteinExistence type="predicted"/>